<keyword evidence="5" id="KW-1185">Reference proteome</keyword>
<keyword evidence="2" id="KW-1133">Transmembrane helix</keyword>
<keyword evidence="2" id="KW-0472">Membrane</keyword>
<dbReference type="AlphaFoldDB" id="A0A423X7P1"/>
<feature type="compositionally biased region" description="Polar residues" evidence="1">
    <location>
        <begin position="410"/>
        <end position="453"/>
    </location>
</feature>
<gene>
    <name evidence="4" type="ORF">VPNG_05600</name>
</gene>
<keyword evidence="3" id="KW-0732">Signal</keyword>
<organism evidence="4 5">
    <name type="scientific">Cytospora leucostoma</name>
    <dbReference type="NCBI Taxonomy" id="1230097"/>
    <lineage>
        <taxon>Eukaryota</taxon>
        <taxon>Fungi</taxon>
        <taxon>Dikarya</taxon>
        <taxon>Ascomycota</taxon>
        <taxon>Pezizomycotina</taxon>
        <taxon>Sordariomycetes</taxon>
        <taxon>Sordariomycetidae</taxon>
        <taxon>Diaporthales</taxon>
        <taxon>Cytosporaceae</taxon>
        <taxon>Cytospora</taxon>
    </lineage>
</organism>
<reference evidence="4 5" key="1">
    <citation type="submission" date="2015-09" db="EMBL/GenBank/DDBJ databases">
        <title>Host preference determinants of Valsa canker pathogens revealed by comparative genomics.</title>
        <authorList>
            <person name="Yin Z."/>
            <person name="Huang L."/>
        </authorList>
    </citation>
    <scope>NUCLEOTIDE SEQUENCE [LARGE SCALE GENOMIC DNA]</scope>
    <source>
        <strain evidence="4 5">SXYLt</strain>
    </source>
</reference>
<protein>
    <recommendedName>
        <fullName evidence="6">LPXTG-domain-containing protein</fullName>
    </recommendedName>
</protein>
<evidence type="ECO:0000313" key="4">
    <source>
        <dbReference type="EMBL" id="ROW11660.1"/>
    </source>
</evidence>
<feature type="compositionally biased region" description="Polar residues" evidence="1">
    <location>
        <begin position="461"/>
        <end position="481"/>
    </location>
</feature>
<evidence type="ECO:0000256" key="1">
    <source>
        <dbReference type="SAM" id="MobiDB-lite"/>
    </source>
</evidence>
<evidence type="ECO:0000256" key="3">
    <source>
        <dbReference type="SAM" id="SignalP"/>
    </source>
</evidence>
<feature type="region of interest" description="Disordered" evidence="1">
    <location>
        <begin position="368"/>
        <end position="554"/>
    </location>
</feature>
<feature type="chain" id="PRO_5019541088" description="LPXTG-domain-containing protein" evidence="3">
    <location>
        <begin position="23"/>
        <end position="554"/>
    </location>
</feature>
<feature type="compositionally biased region" description="Pro residues" evidence="1">
    <location>
        <begin position="501"/>
        <end position="510"/>
    </location>
</feature>
<dbReference type="OrthoDB" id="5426678at2759"/>
<comment type="caution">
    <text evidence="4">The sequence shown here is derived from an EMBL/GenBank/DDBJ whole genome shotgun (WGS) entry which is preliminary data.</text>
</comment>
<sequence>MTMAVLSFRLLLAVALSYVVLAVQVAPNSPCSSVCIDSSTLDESDPNSSSTTASNIVCDDGDFTTTSNGTKWKQCMTCLQNSTFVHGDESDQYWFLYNLRYSFDHCVFGFPNGTGSGSNPCETSSACGPLKVALEHGNLSTTSSQFGYCDADGGSVTGQYYDACLECVSADGDTQYIANALVALEAGCQQRPNVTEILGLSGTVFSTAIIDIVDPASLKKSESTGLSTAAIVGIVVGAIVLVLAATAFICIRRRKRRNRALSGIEPRWGKARKTHKRKSSFSFRCRNILASPISPKFFRDELSPVEEDQQQYGSLDAMASSQVSGITGEEQSTERRYYIESNPRTQRYAYESVRSPQYAPTAFQSFAVPQETMEEPDRRFGSMSERRNMSEKASLNIDTTLIPPKPARQSPKQDTFSILKSINDPTPQTLPLRSVSHASADSRITASSPSQAPNGKHKSKTTTMSSQGSGYPSKKSPTTASPLLKQKSGWPSPRQSLGAWFPPPPPPGPPRSSLSPVKYGLKASTSSMRKAKRESGSPVETKQIKMSFPAPPQR</sequence>
<name>A0A423X7P1_9PEZI</name>
<feature type="compositionally biased region" description="Basic and acidic residues" evidence="1">
    <location>
        <begin position="375"/>
        <end position="390"/>
    </location>
</feature>
<feature type="transmembrane region" description="Helical" evidence="2">
    <location>
        <begin position="229"/>
        <end position="251"/>
    </location>
</feature>
<dbReference type="Proteomes" id="UP000285146">
    <property type="component" value="Unassembled WGS sequence"/>
</dbReference>
<evidence type="ECO:0008006" key="6">
    <source>
        <dbReference type="Google" id="ProtNLM"/>
    </source>
</evidence>
<evidence type="ECO:0000313" key="5">
    <source>
        <dbReference type="Proteomes" id="UP000285146"/>
    </source>
</evidence>
<accession>A0A423X7P1</accession>
<proteinExistence type="predicted"/>
<dbReference type="EMBL" id="LKEB01000026">
    <property type="protein sequence ID" value="ROW11660.1"/>
    <property type="molecule type" value="Genomic_DNA"/>
</dbReference>
<keyword evidence="2" id="KW-0812">Transmembrane</keyword>
<feature type="signal peptide" evidence="3">
    <location>
        <begin position="1"/>
        <end position="22"/>
    </location>
</feature>
<dbReference type="InParanoid" id="A0A423X7P1"/>
<evidence type="ECO:0000256" key="2">
    <source>
        <dbReference type="SAM" id="Phobius"/>
    </source>
</evidence>